<dbReference type="GO" id="GO:0016787">
    <property type="term" value="F:hydrolase activity"/>
    <property type="evidence" value="ECO:0007669"/>
    <property type="project" value="UniProtKB-KW"/>
</dbReference>
<comment type="caution">
    <text evidence="3">The sequence shown here is derived from an EMBL/GenBank/DDBJ whole genome shotgun (WGS) entry which is preliminary data.</text>
</comment>
<name>A0A010ZW07_9ACTN</name>
<evidence type="ECO:0000256" key="1">
    <source>
        <dbReference type="PIRSR" id="PIRSR005962-1"/>
    </source>
</evidence>
<keyword evidence="4" id="KW-1185">Reference proteome</keyword>
<dbReference type="PATRIC" id="fig|927661.3.peg.4028"/>
<evidence type="ECO:0000259" key="2">
    <source>
        <dbReference type="Pfam" id="PF07687"/>
    </source>
</evidence>
<keyword evidence="1" id="KW-0479">Metal-binding</keyword>
<dbReference type="PANTHER" id="PTHR11014">
    <property type="entry name" value="PEPTIDASE M20 FAMILY MEMBER"/>
    <property type="match status" value="1"/>
</dbReference>
<feature type="domain" description="Peptidase M20 dimerisation" evidence="2">
    <location>
        <begin position="178"/>
        <end position="263"/>
    </location>
</feature>
<dbReference type="NCBIfam" id="TIGR01891">
    <property type="entry name" value="amidohydrolases"/>
    <property type="match status" value="1"/>
</dbReference>
<dbReference type="OrthoDB" id="9777385at2"/>
<dbReference type="InterPro" id="IPR017439">
    <property type="entry name" value="Amidohydrolase"/>
</dbReference>
<dbReference type="SUPFAM" id="SSF53187">
    <property type="entry name" value="Zn-dependent exopeptidases"/>
    <property type="match status" value="1"/>
</dbReference>
<feature type="binding site" evidence="1">
    <location>
        <position position="93"/>
    </location>
    <ligand>
        <name>Mn(2+)</name>
        <dbReference type="ChEBI" id="CHEBI:29035"/>
        <label>2</label>
    </ligand>
</feature>
<proteinExistence type="predicted"/>
<organism evidence="3 4">
    <name type="scientific">Cryptosporangium arvum DSM 44712</name>
    <dbReference type="NCBI Taxonomy" id="927661"/>
    <lineage>
        <taxon>Bacteria</taxon>
        <taxon>Bacillati</taxon>
        <taxon>Actinomycetota</taxon>
        <taxon>Actinomycetes</taxon>
        <taxon>Cryptosporangiales</taxon>
        <taxon>Cryptosporangiaceae</taxon>
        <taxon>Cryptosporangium</taxon>
    </lineage>
</organism>
<dbReference type="CDD" id="cd03886">
    <property type="entry name" value="M20_Acy1"/>
    <property type="match status" value="1"/>
</dbReference>
<accession>A0A010ZW07</accession>
<feature type="binding site" evidence="1">
    <location>
        <position position="354"/>
    </location>
    <ligand>
        <name>Mn(2+)</name>
        <dbReference type="ChEBI" id="CHEBI:29035"/>
        <label>2</label>
    </ligand>
</feature>
<dbReference type="Pfam" id="PF01546">
    <property type="entry name" value="Peptidase_M20"/>
    <property type="match status" value="1"/>
</dbReference>
<keyword evidence="1" id="KW-0464">Manganese</keyword>
<dbReference type="AlphaFoldDB" id="A0A010ZW07"/>
<dbReference type="PIRSF" id="PIRSF005962">
    <property type="entry name" value="Pept_M20D_amidohydro"/>
    <property type="match status" value="1"/>
</dbReference>
<evidence type="ECO:0000313" key="4">
    <source>
        <dbReference type="Proteomes" id="UP000021053"/>
    </source>
</evidence>
<evidence type="ECO:0000313" key="3">
    <source>
        <dbReference type="EMBL" id="EXG82854.1"/>
    </source>
</evidence>
<dbReference type="PANTHER" id="PTHR11014:SF63">
    <property type="entry name" value="METALLOPEPTIDASE, PUTATIVE (AFU_ORTHOLOGUE AFUA_6G09600)-RELATED"/>
    <property type="match status" value="1"/>
</dbReference>
<dbReference type="Proteomes" id="UP000021053">
    <property type="component" value="Unassembled WGS sequence"/>
</dbReference>
<dbReference type="InterPro" id="IPR011650">
    <property type="entry name" value="Peptidase_M20_dimer"/>
</dbReference>
<dbReference type="EMBL" id="JFBT01000001">
    <property type="protein sequence ID" value="EXG82854.1"/>
    <property type="molecule type" value="Genomic_DNA"/>
</dbReference>
<protein>
    <submittedName>
        <fullName evidence="3">Amidohydrolase</fullName>
    </submittedName>
</protein>
<reference evidence="3 4" key="1">
    <citation type="submission" date="2013-07" db="EMBL/GenBank/DDBJ databases">
        <authorList>
            <consortium name="DOE Joint Genome Institute"/>
            <person name="Eisen J."/>
            <person name="Huntemann M."/>
            <person name="Han J."/>
            <person name="Chen A."/>
            <person name="Kyrpides N."/>
            <person name="Mavromatis K."/>
            <person name="Markowitz V."/>
            <person name="Palaniappan K."/>
            <person name="Ivanova N."/>
            <person name="Schaumberg A."/>
            <person name="Pati A."/>
            <person name="Liolios K."/>
            <person name="Nordberg H.P."/>
            <person name="Cantor M.N."/>
            <person name="Hua S.X."/>
            <person name="Woyke T."/>
        </authorList>
    </citation>
    <scope>NUCLEOTIDE SEQUENCE [LARGE SCALE GENOMIC DNA]</scope>
    <source>
        <strain evidence="3 4">DSM 44712</strain>
    </source>
</reference>
<feature type="binding site" evidence="1">
    <location>
        <position position="127"/>
    </location>
    <ligand>
        <name>Mn(2+)</name>
        <dbReference type="ChEBI" id="CHEBI:29035"/>
        <label>2</label>
    </ligand>
</feature>
<dbReference type="RefSeq" id="WP_035852858.1">
    <property type="nucleotide sequence ID" value="NZ_KK073874.1"/>
</dbReference>
<dbReference type="InterPro" id="IPR002933">
    <property type="entry name" value="Peptidase_M20"/>
</dbReference>
<feature type="binding site" evidence="1">
    <location>
        <position position="91"/>
    </location>
    <ligand>
        <name>Mn(2+)</name>
        <dbReference type="ChEBI" id="CHEBI:29035"/>
        <label>2</label>
    </ligand>
</feature>
<dbReference type="SUPFAM" id="SSF55031">
    <property type="entry name" value="Bacterial exopeptidase dimerisation domain"/>
    <property type="match status" value="1"/>
</dbReference>
<dbReference type="HOGENOM" id="CLU_023257_0_1_11"/>
<dbReference type="Gene3D" id="3.40.630.10">
    <property type="entry name" value="Zn peptidases"/>
    <property type="match status" value="1"/>
</dbReference>
<dbReference type="GO" id="GO:0046872">
    <property type="term" value="F:metal ion binding"/>
    <property type="evidence" value="ECO:0007669"/>
    <property type="project" value="UniProtKB-KW"/>
</dbReference>
<feature type="binding site" evidence="1">
    <location>
        <position position="155"/>
    </location>
    <ligand>
        <name>Mn(2+)</name>
        <dbReference type="ChEBI" id="CHEBI:29035"/>
        <label>2</label>
    </ligand>
</feature>
<dbReference type="Pfam" id="PF07687">
    <property type="entry name" value="M20_dimer"/>
    <property type="match status" value="1"/>
</dbReference>
<dbReference type="InterPro" id="IPR036264">
    <property type="entry name" value="Bact_exopeptidase_dim_dom"/>
</dbReference>
<keyword evidence="3" id="KW-0378">Hydrolase</keyword>
<dbReference type="Gene3D" id="3.30.70.360">
    <property type="match status" value="1"/>
</dbReference>
<comment type="cofactor">
    <cofactor evidence="1">
        <name>Mn(2+)</name>
        <dbReference type="ChEBI" id="CHEBI:29035"/>
    </cofactor>
    <text evidence="1">The Mn(2+) ion enhances activity.</text>
</comment>
<sequence>MSGDLVALRRALHASPEVGLHLPGTQAAILDALDGLGLQIVVGRGLSSVTAVLRGGRPGPVVLLRSDMDALPIVEATGLPFASRNGAMHACGHDLHMAGLVGAARLLAARRASLPGTVVFMFQPGEEGYAGGRLMIDEGVLSAAGERPVAAYAVHVDCVTPGGQLVTRPGPIMSSASALRVRVTGTGGHAAYPHHAVDPVPVAAEIVLAVQSFAARRVPVSDPAVLSVTRLASDSAASNVLAGAVDLEVNIRTLSRETLELVRSGLPALVTGIGEAHGCAVTVEYVDSYPVTVNDPAETERVLALLDERYGDRVVRLPFPGMASEDFAYVLDEVPGSLVFFGVRPPEGSTGGMHSDRATFDDSHLDEHAALLAELAVRRLQ</sequence>
<gene>
    <name evidence="3" type="ORF">CryarDRAFT_4055</name>
</gene>